<accession>A0A6C0DRV3</accession>
<dbReference type="EMBL" id="MN739661">
    <property type="protein sequence ID" value="QHT19020.1"/>
    <property type="molecule type" value="Genomic_DNA"/>
</dbReference>
<organism evidence="1">
    <name type="scientific">viral metagenome</name>
    <dbReference type="NCBI Taxonomy" id="1070528"/>
    <lineage>
        <taxon>unclassified sequences</taxon>
        <taxon>metagenomes</taxon>
        <taxon>organismal metagenomes</taxon>
    </lineage>
</organism>
<dbReference type="AlphaFoldDB" id="A0A6C0DRV3"/>
<protein>
    <submittedName>
        <fullName evidence="1">Uncharacterized protein</fullName>
    </submittedName>
</protein>
<reference evidence="1" key="1">
    <citation type="journal article" date="2020" name="Nature">
        <title>Giant virus diversity and host interactions through global metagenomics.</title>
        <authorList>
            <person name="Schulz F."/>
            <person name="Roux S."/>
            <person name="Paez-Espino D."/>
            <person name="Jungbluth S."/>
            <person name="Walsh D.A."/>
            <person name="Denef V.J."/>
            <person name="McMahon K.D."/>
            <person name="Konstantinidis K.T."/>
            <person name="Eloe-Fadrosh E.A."/>
            <person name="Kyrpides N.C."/>
            <person name="Woyke T."/>
        </authorList>
    </citation>
    <scope>NUCLEOTIDE SEQUENCE</scope>
    <source>
        <strain evidence="1">GVMAG-M-3300023174-49</strain>
    </source>
</reference>
<sequence>MFQDSPFYPSNGRNNSIDNGSVSFSIYVEPYLNSYYKTYQNIITLSNMPAGPLRQMVARISTPKLSPFQELSPLSDNVYGCRYALMRYPTSNGFSIKSRDSFMVDIDVPALLDYLNSNGYHIDTQVTRILQKSNLATINGSGGGYSGKRTLVCMARFVHH</sequence>
<proteinExistence type="predicted"/>
<name>A0A6C0DRV3_9ZZZZ</name>
<evidence type="ECO:0000313" key="1">
    <source>
        <dbReference type="EMBL" id="QHT19020.1"/>
    </source>
</evidence>